<evidence type="ECO:0000313" key="1">
    <source>
        <dbReference type="EMBL" id="SDQ76040.1"/>
    </source>
</evidence>
<comment type="caution">
    <text evidence="1">The sequence shown here is derived from an EMBL/GenBank/DDBJ whole genome shotgun (WGS) entry which is preliminary data.</text>
</comment>
<name>A0ABY0TGE1_9PROT</name>
<dbReference type="Proteomes" id="UP000183471">
    <property type="component" value="Unassembled WGS sequence"/>
</dbReference>
<keyword evidence="2" id="KW-1185">Reference proteome</keyword>
<organism evidence="1 2">
    <name type="scientific">Nitrosospira multiformis</name>
    <dbReference type="NCBI Taxonomy" id="1231"/>
    <lineage>
        <taxon>Bacteria</taxon>
        <taxon>Pseudomonadati</taxon>
        <taxon>Pseudomonadota</taxon>
        <taxon>Betaproteobacteria</taxon>
        <taxon>Nitrosomonadales</taxon>
        <taxon>Nitrosomonadaceae</taxon>
        <taxon>Nitrosospira</taxon>
    </lineage>
</organism>
<dbReference type="EMBL" id="FNKY01000001">
    <property type="protein sequence ID" value="SDQ76040.1"/>
    <property type="molecule type" value="Genomic_DNA"/>
</dbReference>
<accession>A0ABY0TGE1</accession>
<protein>
    <submittedName>
        <fullName evidence="1">Uncharacterized protein</fullName>
    </submittedName>
</protein>
<evidence type="ECO:0000313" key="2">
    <source>
        <dbReference type="Proteomes" id="UP000183471"/>
    </source>
</evidence>
<reference evidence="1 2" key="1">
    <citation type="submission" date="2016-10" db="EMBL/GenBank/DDBJ databases">
        <authorList>
            <person name="Varghese N."/>
            <person name="Submissions S."/>
        </authorList>
    </citation>
    <scope>NUCLEOTIDE SEQUENCE [LARGE SCALE GENOMIC DNA]</scope>
    <source>
        <strain evidence="1 2">Nl1</strain>
    </source>
</reference>
<sequence>MVPGEPECGNRRERSAFWHPAPGTMSLQILNTCPGDLFPLSAACSPSGSEIREFMDLA</sequence>
<proteinExistence type="predicted"/>
<gene>
    <name evidence="1" type="ORF">SAMN05216402_2179</name>
</gene>